<sequence>MAALGLATLGAPMSSASAATAPTHIRSYSGNFAVSATGGAQCGKSVSARSGAWLCLATPSAAQRQHAATALGLASPADTGNCSAFGCWTVHSSTVEWYEAVGSYGYGTTNLGSVDLYVEDTLSGNTSKSNPFQSRMTGGLSALWMTGEREYYSAGCPNGCVDSGGATYKDYIWGAVPPGQTIIWPNGGYTSNPATVTYATIMHQWLWAVPGYPGSWYLYAHSVTFTSCSIGHCFGAVTDTGGNPQGSGWTSSPING</sequence>
<keyword evidence="1" id="KW-0732">Signal</keyword>
<dbReference type="Proteomes" id="UP000677913">
    <property type="component" value="Unassembled WGS sequence"/>
</dbReference>
<evidence type="ECO:0000313" key="3">
    <source>
        <dbReference type="Proteomes" id="UP000677913"/>
    </source>
</evidence>
<keyword evidence="3" id="KW-1185">Reference proteome</keyword>
<accession>A0A8J7WLB3</accession>
<reference evidence="2" key="1">
    <citation type="submission" date="2021-04" db="EMBL/GenBank/DDBJ databases">
        <title>Genome based classification of Actinospica acidithermotolerans sp. nov., an actinobacterium isolated from an Indonesian hot spring.</title>
        <authorList>
            <person name="Kusuma A.B."/>
            <person name="Putra K.E."/>
            <person name="Nafisah S."/>
            <person name="Loh J."/>
            <person name="Nouioui I."/>
            <person name="Goodfellow M."/>
        </authorList>
    </citation>
    <scope>NUCLEOTIDE SEQUENCE</scope>
    <source>
        <strain evidence="2">DSM 45618</strain>
    </source>
</reference>
<evidence type="ECO:0000256" key="1">
    <source>
        <dbReference type="SAM" id="SignalP"/>
    </source>
</evidence>
<dbReference type="EMBL" id="JAGSXH010000017">
    <property type="protein sequence ID" value="MBS2962945.1"/>
    <property type="molecule type" value="Genomic_DNA"/>
</dbReference>
<feature type="chain" id="PRO_5035250180" evidence="1">
    <location>
        <begin position="19"/>
        <end position="256"/>
    </location>
</feature>
<evidence type="ECO:0000313" key="2">
    <source>
        <dbReference type="EMBL" id="MBS2962945.1"/>
    </source>
</evidence>
<proteinExistence type="predicted"/>
<dbReference type="AlphaFoldDB" id="A0A8J7WLB3"/>
<feature type="signal peptide" evidence="1">
    <location>
        <begin position="1"/>
        <end position="18"/>
    </location>
</feature>
<dbReference type="RefSeq" id="WP_211466153.1">
    <property type="nucleotide sequence ID" value="NZ_JAGSXH010000017.1"/>
</dbReference>
<comment type="caution">
    <text evidence="2">The sequence shown here is derived from an EMBL/GenBank/DDBJ whole genome shotgun (WGS) entry which is preliminary data.</text>
</comment>
<organism evidence="2 3">
    <name type="scientific">Actinocrinis puniceicyclus</name>
    <dbReference type="NCBI Taxonomy" id="977794"/>
    <lineage>
        <taxon>Bacteria</taxon>
        <taxon>Bacillati</taxon>
        <taxon>Actinomycetota</taxon>
        <taxon>Actinomycetes</taxon>
        <taxon>Catenulisporales</taxon>
        <taxon>Actinospicaceae</taxon>
        <taxon>Actinocrinis</taxon>
    </lineage>
</organism>
<gene>
    <name evidence="2" type="ORF">KGA66_07815</name>
</gene>
<name>A0A8J7WLB3_9ACTN</name>
<protein>
    <submittedName>
        <fullName evidence="2">Uncharacterized protein</fullName>
    </submittedName>
</protein>